<dbReference type="Pfam" id="PF00126">
    <property type="entry name" value="HTH_1"/>
    <property type="match status" value="1"/>
</dbReference>
<evidence type="ECO:0000256" key="4">
    <source>
        <dbReference type="ARBA" id="ARBA00023163"/>
    </source>
</evidence>
<dbReference type="SUPFAM" id="SSF46785">
    <property type="entry name" value="Winged helix' DNA-binding domain"/>
    <property type="match status" value="1"/>
</dbReference>
<keyword evidence="3" id="KW-0238">DNA-binding</keyword>
<dbReference type="EMBL" id="CP045644">
    <property type="protein sequence ID" value="QFZ87262.1"/>
    <property type="molecule type" value="Genomic_DNA"/>
</dbReference>
<dbReference type="PANTHER" id="PTHR30346">
    <property type="entry name" value="TRANSCRIPTIONAL DUAL REGULATOR HCAR-RELATED"/>
    <property type="match status" value="1"/>
</dbReference>
<dbReference type="Gene3D" id="3.40.190.10">
    <property type="entry name" value="Periplasmic binding protein-like II"/>
    <property type="match status" value="2"/>
</dbReference>
<dbReference type="GO" id="GO:0032993">
    <property type="term" value="C:protein-DNA complex"/>
    <property type="evidence" value="ECO:0007669"/>
    <property type="project" value="TreeGrafter"/>
</dbReference>
<dbReference type="Pfam" id="PF03466">
    <property type="entry name" value="LysR_substrate"/>
    <property type="match status" value="1"/>
</dbReference>
<evidence type="ECO:0000259" key="5">
    <source>
        <dbReference type="PROSITE" id="PS50931"/>
    </source>
</evidence>
<dbReference type="InterPro" id="IPR036388">
    <property type="entry name" value="WH-like_DNA-bd_sf"/>
</dbReference>
<dbReference type="Proteomes" id="UP000326780">
    <property type="component" value="Chromosome"/>
</dbReference>
<dbReference type="InterPro" id="IPR036390">
    <property type="entry name" value="WH_DNA-bd_sf"/>
</dbReference>
<comment type="similarity">
    <text evidence="1">Belongs to the LysR transcriptional regulatory family.</text>
</comment>
<keyword evidence="2" id="KW-0805">Transcription regulation</keyword>
<dbReference type="GO" id="GO:0003700">
    <property type="term" value="F:DNA-binding transcription factor activity"/>
    <property type="evidence" value="ECO:0007669"/>
    <property type="project" value="InterPro"/>
</dbReference>
<evidence type="ECO:0000256" key="2">
    <source>
        <dbReference type="ARBA" id="ARBA00023015"/>
    </source>
</evidence>
<evidence type="ECO:0000313" key="6">
    <source>
        <dbReference type="EMBL" id="QFZ87262.1"/>
    </source>
</evidence>
<proteinExistence type="inferred from homology"/>
<dbReference type="PRINTS" id="PR00039">
    <property type="entry name" value="HTHLYSR"/>
</dbReference>
<feature type="domain" description="HTH lysR-type" evidence="5">
    <location>
        <begin position="2"/>
        <end position="59"/>
    </location>
</feature>
<dbReference type="SUPFAM" id="SSF53850">
    <property type="entry name" value="Periplasmic binding protein-like II"/>
    <property type="match status" value="1"/>
</dbReference>
<protein>
    <submittedName>
        <fullName evidence="6">LysR family transcriptional regulator</fullName>
    </submittedName>
</protein>
<dbReference type="InterPro" id="IPR005119">
    <property type="entry name" value="LysR_subst-bd"/>
</dbReference>
<organism evidence="6 7">
    <name type="scientific">Variovorax paradoxus</name>
    <dbReference type="NCBI Taxonomy" id="34073"/>
    <lineage>
        <taxon>Bacteria</taxon>
        <taxon>Pseudomonadati</taxon>
        <taxon>Pseudomonadota</taxon>
        <taxon>Betaproteobacteria</taxon>
        <taxon>Burkholderiales</taxon>
        <taxon>Comamonadaceae</taxon>
        <taxon>Variovorax</taxon>
    </lineage>
</organism>
<evidence type="ECO:0000256" key="1">
    <source>
        <dbReference type="ARBA" id="ARBA00009437"/>
    </source>
</evidence>
<name>A0A5Q0MFR3_VARPD</name>
<dbReference type="Gene3D" id="1.10.10.10">
    <property type="entry name" value="Winged helix-like DNA-binding domain superfamily/Winged helix DNA-binding domain"/>
    <property type="match status" value="1"/>
</dbReference>
<sequence length="300" mass="33017">MFQLTQLRCFVAVATELHFGRAAVSLNMTQPPLTRQIQLLEHELGVLLLERSGGNVRLTPAGVVFLREAEDILRRSQSAALAARRAMRADAGCVTMGFIPAASFTLLPQLLASVQAQLPDVQIVLREMQTLDQLEAIGTDRIELGIVRPFAPRSFAESAAIFREPFVLAMPSEHRLAEQACMRLSDLEGEAFIQFCPSESRYLYELIAGRLRAQGVAPETVQTLSHTHSILALVDAGVGVALVPRSAQKLGYAGVRFRPLDEVDSFDVEVHLAWRRRGRQGVVDAVRLLIQEAYPVPAKA</sequence>
<dbReference type="GO" id="GO:0003677">
    <property type="term" value="F:DNA binding"/>
    <property type="evidence" value="ECO:0007669"/>
    <property type="project" value="UniProtKB-KW"/>
</dbReference>
<dbReference type="FunFam" id="1.10.10.10:FF:000001">
    <property type="entry name" value="LysR family transcriptional regulator"/>
    <property type="match status" value="1"/>
</dbReference>
<dbReference type="InterPro" id="IPR000847">
    <property type="entry name" value="LysR_HTH_N"/>
</dbReference>
<evidence type="ECO:0000256" key="3">
    <source>
        <dbReference type="ARBA" id="ARBA00023125"/>
    </source>
</evidence>
<evidence type="ECO:0000313" key="7">
    <source>
        <dbReference type="Proteomes" id="UP000326780"/>
    </source>
</evidence>
<accession>A0A5Q0MFR3</accession>
<dbReference type="PROSITE" id="PS50931">
    <property type="entry name" value="HTH_LYSR"/>
    <property type="match status" value="1"/>
</dbReference>
<dbReference type="PANTHER" id="PTHR30346:SF0">
    <property type="entry name" value="HCA OPERON TRANSCRIPTIONAL ACTIVATOR HCAR"/>
    <property type="match status" value="1"/>
</dbReference>
<dbReference type="AlphaFoldDB" id="A0A5Q0MFR3"/>
<keyword evidence="4" id="KW-0804">Transcription</keyword>
<reference evidence="6 7" key="1">
    <citation type="submission" date="2019-10" db="EMBL/GenBank/DDBJ databases">
        <title>Complete genome sequence of Variovorax paradoxus 5C-2.</title>
        <authorList>
            <person name="Gogoleva N.E."/>
            <person name="Balkin A.S."/>
        </authorList>
    </citation>
    <scope>NUCLEOTIDE SEQUENCE [LARGE SCALE GENOMIC DNA]</scope>
    <source>
        <strain evidence="6 7">5C-2</strain>
    </source>
</reference>
<dbReference type="RefSeq" id="WP_153285686.1">
    <property type="nucleotide sequence ID" value="NZ_CP045644.1"/>
</dbReference>
<gene>
    <name evidence="6" type="ORF">GFK26_33065</name>
</gene>